<dbReference type="EMBL" id="JRYB01000001">
    <property type="protein sequence ID" value="OIJ39685.1"/>
    <property type="molecule type" value="Genomic_DNA"/>
</dbReference>
<name>A0A1S2N3M2_9BURK</name>
<feature type="compositionally biased region" description="Pro residues" evidence="1">
    <location>
        <begin position="33"/>
        <end position="42"/>
    </location>
</feature>
<feature type="chain" id="PRO_5010313463" description="DUF4394 domain-containing protein" evidence="2">
    <location>
        <begin position="21"/>
        <end position="553"/>
    </location>
</feature>
<accession>A0A1S2N3M2</accession>
<proteinExistence type="predicted"/>
<evidence type="ECO:0000313" key="5">
    <source>
        <dbReference type="Proteomes" id="UP000180246"/>
    </source>
</evidence>
<dbReference type="InterPro" id="IPR025507">
    <property type="entry name" value="DUF4394"/>
</dbReference>
<dbReference type="AlphaFoldDB" id="A0A1S2N3M2"/>
<comment type="caution">
    <text evidence="4">The sequence shown here is derived from an EMBL/GenBank/DDBJ whole genome shotgun (WGS) entry which is preliminary data.</text>
</comment>
<organism evidence="4 5">
    <name type="scientific">Massilia timonae</name>
    <dbReference type="NCBI Taxonomy" id="47229"/>
    <lineage>
        <taxon>Bacteria</taxon>
        <taxon>Pseudomonadati</taxon>
        <taxon>Pseudomonadota</taxon>
        <taxon>Betaproteobacteria</taxon>
        <taxon>Burkholderiales</taxon>
        <taxon>Oxalobacteraceae</taxon>
        <taxon>Telluria group</taxon>
        <taxon>Massilia</taxon>
    </lineage>
</organism>
<feature type="domain" description="DUF4394" evidence="3">
    <location>
        <begin position="305"/>
        <end position="525"/>
    </location>
</feature>
<reference evidence="4 5" key="1">
    <citation type="submission" date="2014-10" db="EMBL/GenBank/DDBJ databases">
        <authorList>
            <person name="Seo M.-J."/>
            <person name="Seok Y.J."/>
            <person name="Cha I.-T."/>
        </authorList>
    </citation>
    <scope>NUCLEOTIDE SEQUENCE [LARGE SCALE GENOMIC DNA]</scope>
    <source>
        <strain evidence="4 5">NEU</strain>
    </source>
</reference>
<evidence type="ECO:0000256" key="2">
    <source>
        <dbReference type="SAM" id="SignalP"/>
    </source>
</evidence>
<feature type="signal peptide" evidence="2">
    <location>
        <begin position="1"/>
        <end position="20"/>
    </location>
</feature>
<dbReference type="Pfam" id="PF14339">
    <property type="entry name" value="DUF4394"/>
    <property type="match status" value="2"/>
</dbReference>
<evidence type="ECO:0000313" key="4">
    <source>
        <dbReference type="EMBL" id="OIJ39685.1"/>
    </source>
</evidence>
<dbReference type="SUPFAM" id="SSF69322">
    <property type="entry name" value="Tricorn protease domain 2"/>
    <property type="match status" value="1"/>
</dbReference>
<dbReference type="RefSeq" id="WP_071360028.1">
    <property type="nucleotide sequence ID" value="NZ_JRYB01000001.1"/>
</dbReference>
<sequence>MTQPQFAKLILASSIALALAACGSSSDDHHPETPPTTPPPPAATVGDVVALTASNRLVSFDRATPTTIRTNVLVTGLQSGENLVGIDVRPADGMLYGVGSTGRLYTLDAATGAATNKSRLSADAADTTEPFTALAGTSFGVDFNPMADRLRIVGNTGQSLRINVDSGATTTDGSINGGAANTAISASAYTNSFAGTGSTTLYGIDGANSTLYAQNPPNDGTLAKPVPLGVTIGAANGFDIDARTNMGYMVATVGGARNLYGVNLAATSAPTTLIGALGVTEDIRGIALRAVAAPVILGLADDNRLLGFKVGSPNTIDTNVAITGLAGGETLVGIDVRPKDGMLYGLTSNARLVTIDPATGAATVKATLAADGADTTAPYTAMQGTAFAVDFNPVADRLRVISDSGQSLRINVDTGATTTDGNINRAGVAPRVVAAAYTNSIPTPASTQLFDVDGASSVLALQNPPNDGTLVDVGPLGVTVAGAGAMDIGGGENGLVLAALRTTAGGPSSLYRVNLGTGAATPVNGAATPATSVIGTGSGNGGPGVRDIAIWLR</sequence>
<gene>
    <name evidence="4" type="ORF">LO55_118</name>
</gene>
<keyword evidence="2" id="KW-0732">Signal</keyword>
<evidence type="ECO:0000259" key="3">
    <source>
        <dbReference type="Pfam" id="PF14339"/>
    </source>
</evidence>
<feature type="domain" description="DUF4394" evidence="3">
    <location>
        <begin position="56"/>
        <end position="287"/>
    </location>
</feature>
<feature type="region of interest" description="Disordered" evidence="1">
    <location>
        <begin position="23"/>
        <end position="43"/>
    </location>
</feature>
<dbReference type="Proteomes" id="UP000180246">
    <property type="component" value="Unassembled WGS sequence"/>
</dbReference>
<evidence type="ECO:0000256" key="1">
    <source>
        <dbReference type="SAM" id="MobiDB-lite"/>
    </source>
</evidence>
<protein>
    <recommendedName>
        <fullName evidence="3">DUF4394 domain-containing protein</fullName>
    </recommendedName>
</protein>